<proteinExistence type="predicted"/>
<evidence type="ECO:0000313" key="2">
    <source>
        <dbReference type="Proteomes" id="UP000240717"/>
    </source>
</evidence>
<comment type="caution">
    <text evidence="1">The sequence shown here is derived from an EMBL/GenBank/DDBJ whole genome shotgun (WGS) entry which is preliminary data.</text>
</comment>
<name>A0A2T4Q3Q9_STAWA</name>
<reference evidence="1 2" key="1">
    <citation type="journal article" date="2016" name="Front. Microbiol.">
        <title>Comprehensive Phylogenetic Analysis of Bovine Non-aureus Staphylococci Species Based on Whole-Genome Sequencing.</title>
        <authorList>
            <person name="Naushad S."/>
            <person name="Barkema H.W."/>
            <person name="Luby C."/>
            <person name="Condas L.A."/>
            <person name="Nobrega D.B."/>
            <person name="Carson D.A."/>
            <person name="De Buck J."/>
        </authorList>
    </citation>
    <scope>NUCLEOTIDE SEQUENCE [LARGE SCALE GENOMIC DNA]</scope>
    <source>
        <strain evidence="1 2">SNUC 2993</strain>
    </source>
</reference>
<accession>A0A2T4Q3Q9</accession>
<dbReference type="AlphaFoldDB" id="A0A2T4Q3Q9"/>
<dbReference type="Proteomes" id="UP000240717">
    <property type="component" value="Unassembled WGS sequence"/>
</dbReference>
<dbReference type="EMBL" id="PZEV01000002">
    <property type="protein sequence ID" value="PTI52570.1"/>
    <property type="molecule type" value="Genomic_DNA"/>
</dbReference>
<evidence type="ECO:0000313" key="1">
    <source>
        <dbReference type="EMBL" id="PTI52570.1"/>
    </source>
</evidence>
<protein>
    <submittedName>
        <fullName evidence="1">Uncharacterized protein</fullName>
    </submittedName>
</protein>
<gene>
    <name evidence="1" type="ORF">BU085_01345</name>
</gene>
<dbReference type="RefSeq" id="WP_107532643.1">
    <property type="nucleotide sequence ID" value="NZ_CP054017.1"/>
</dbReference>
<sequence>MNSQETLNHIELKLTQLITHTEMLKYYLMSHYSKFESSLIEFNTFIIKENNWIKTNSTFLNYTSLSHFVHYQNLISYLIEHPLHTINYGDIFQHIIEYQNMIYRTLVQFKNLTF</sequence>
<organism evidence="1 2">
    <name type="scientific">Staphylococcus warneri</name>
    <dbReference type="NCBI Taxonomy" id="1292"/>
    <lineage>
        <taxon>Bacteria</taxon>
        <taxon>Bacillati</taxon>
        <taxon>Bacillota</taxon>
        <taxon>Bacilli</taxon>
        <taxon>Bacillales</taxon>
        <taxon>Staphylococcaceae</taxon>
        <taxon>Staphylococcus</taxon>
    </lineage>
</organism>